<keyword evidence="1" id="KW-1133">Transmembrane helix</keyword>
<accession>A0A397VS37</accession>
<evidence type="ECO:0000313" key="3">
    <source>
        <dbReference type="Proteomes" id="UP000266673"/>
    </source>
</evidence>
<reference evidence="2 3" key="1">
    <citation type="submission" date="2018-06" db="EMBL/GenBank/DDBJ databases">
        <title>Comparative genomics reveals the genomic features of Rhizophagus irregularis, R. cerebriforme, R. diaphanum and Gigaspora rosea, and their symbiotic lifestyle signature.</title>
        <authorList>
            <person name="Morin E."/>
            <person name="San Clemente H."/>
            <person name="Chen E.C.H."/>
            <person name="De La Providencia I."/>
            <person name="Hainaut M."/>
            <person name="Kuo A."/>
            <person name="Kohler A."/>
            <person name="Murat C."/>
            <person name="Tang N."/>
            <person name="Roy S."/>
            <person name="Loubradou J."/>
            <person name="Henrissat B."/>
            <person name="Grigoriev I.V."/>
            <person name="Corradi N."/>
            <person name="Roux C."/>
            <person name="Martin F.M."/>
        </authorList>
    </citation>
    <scope>NUCLEOTIDE SEQUENCE [LARGE SCALE GENOMIC DNA]</scope>
    <source>
        <strain evidence="2 3">DAOM 194757</strain>
    </source>
</reference>
<comment type="caution">
    <text evidence="2">The sequence shown here is derived from an EMBL/GenBank/DDBJ whole genome shotgun (WGS) entry which is preliminary data.</text>
</comment>
<organism evidence="2 3">
    <name type="scientific">Gigaspora rosea</name>
    <dbReference type="NCBI Taxonomy" id="44941"/>
    <lineage>
        <taxon>Eukaryota</taxon>
        <taxon>Fungi</taxon>
        <taxon>Fungi incertae sedis</taxon>
        <taxon>Mucoromycota</taxon>
        <taxon>Glomeromycotina</taxon>
        <taxon>Glomeromycetes</taxon>
        <taxon>Diversisporales</taxon>
        <taxon>Gigasporaceae</taxon>
        <taxon>Gigaspora</taxon>
    </lineage>
</organism>
<dbReference type="EMBL" id="QKWP01000177">
    <property type="protein sequence ID" value="RIB25354.1"/>
    <property type="molecule type" value="Genomic_DNA"/>
</dbReference>
<sequence>MVDANQYINQAFPPNVNRTNITRLDVSNKNLINTINLGPSENFSSIVELNTSFNQISSFALGQLPFMQIMDFSHNLLTNFLITDSLLLPTLSIINLSYNLLSDIGPGSVILTHLDVSNNLLTHLDLQNCKNLVALNCSANPDLSNLTLNSYFDPYDSNAFDCRGTSIGQINTTSFIFDCRTGIRTLKNATVSQSNKNASHNDPGFIIGIPIGIMAGIFILVTIIFIFTKSRVRCVRVSRTVNFIEPPE</sequence>
<gene>
    <name evidence="2" type="ORF">C2G38_2166073</name>
</gene>
<dbReference type="OrthoDB" id="204638at2759"/>
<dbReference type="SUPFAM" id="SSF52058">
    <property type="entry name" value="L domain-like"/>
    <property type="match status" value="1"/>
</dbReference>
<keyword evidence="1" id="KW-0472">Membrane</keyword>
<dbReference type="InterPro" id="IPR032675">
    <property type="entry name" value="LRR_dom_sf"/>
</dbReference>
<evidence type="ECO:0000256" key="1">
    <source>
        <dbReference type="SAM" id="Phobius"/>
    </source>
</evidence>
<name>A0A397VS37_9GLOM</name>
<proteinExistence type="predicted"/>
<dbReference type="AlphaFoldDB" id="A0A397VS37"/>
<evidence type="ECO:0000313" key="2">
    <source>
        <dbReference type="EMBL" id="RIB25354.1"/>
    </source>
</evidence>
<feature type="transmembrane region" description="Helical" evidence="1">
    <location>
        <begin position="205"/>
        <end position="227"/>
    </location>
</feature>
<keyword evidence="1" id="KW-0812">Transmembrane</keyword>
<protein>
    <submittedName>
        <fullName evidence="2">Uncharacterized protein</fullName>
    </submittedName>
</protein>
<dbReference type="Proteomes" id="UP000266673">
    <property type="component" value="Unassembled WGS sequence"/>
</dbReference>
<dbReference type="Gene3D" id="3.80.10.10">
    <property type="entry name" value="Ribonuclease Inhibitor"/>
    <property type="match status" value="1"/>
</dbReference>
<keyword evidence="3" id="KW-1185">Reference proteome</keyword>